<evidence type="ECO:0000256" key="1">
    <source>
        <dbReference type="SAM" id="MobiDB-lite"/>
    </source>
</evidence>
<feature type="region of interest" description="Disordered" evidence="1">
    <location>
        <begin position="186"/>
        <end position="243"/>
    </location>
</feature>
<feature type="compositionally biased region" description="Basic and acidic residues" evidence="1">
    <location>
        <begin position="232"/>
        <end position="243"/>
    </location>
</feature>
<dbReference type="RefSeq" id="XP_033650739.1">
    <property type="nucleotide sequence ID" value="XM_033799947.1"/>
</dbReference>
<accession>A0A6A6J9E8</accession>
<feature type="domain" description="BHLH" evidence="2">
    <location>
        <begin position="230"/>
        <end position="287"/>
    </location>
</feature>
<keyword evidence="4" id="KW-1185">Reference proteome</keyword>
<gene>
    <name evidence="3" type="ORF">EI97DRAFT_445122</name>
</gene>
<evidence type="ECO:0000313" key="3">
    <source>
        <dbReference type="EMBL" id="KAF2273200.1"/>
    </source>
</evidence>
<dbReference type="PROSITE" id="PS50888">
    <property type="entry name" value="BHLH"/>
    <property type="match status" value="1"/>
</dbReference>
<feature type="compositionally biased region" description="Polar residues" evidence="1">
    <location>
        <begin position="186"/>
        <end position="203"/>
    </location>
</feature>
<proteinExistence type="predicted"/>
<reference evidence="3" key="1">
    <citation type="journal article" date="2020" name="Stud. Mycol.">
        <title>101 Dothideomycetes genomes: a test case for predicting lifestyles and emergence of pathogens.</title>
        <authorList>
            <person name="Haridas S."/>
            <person name="Albert R."/>
            <person name="Binder M."/>
            <person name="Bloem J."/>
            <person name="Labutti K."/>
            <person name="Salamov A."/>
            <person name="Andreopoulos B."/>
            <person name="Baker S."/>
            <person name="Barry K."/>
            <person name="Bills G."/>
            <person name="Bluhm B."/>
            <person name="Cannon C."/>
            <person name="Castanera R."/>
            <person name="Culley D."/>
            <person name="Daum C."/>
            <person name="Ezra D."/>
            <person name="Gonzalez J."/>
            <person name="Henrissat B."/>
            <person name="Kuo A."/>
            <person name="Liang C."/>
            <person name="Lipzen A."/>
            <person name="Lutzoni F."/>
            <person name="Magnuson J."/>
            <person name="Mondo S."/>
            <person name="Nolan M."/>
            <person name="Ohm R."/>
            <person name="Pangilinan J."/>
            <person name="Park H.-J."/>
            <person name="Ramirez L."/>
            <person name="Alfaro M."/>
            <person name="Sun H."/>
            <person name="Tritt A."/>
            <person name="Yoshinaga Y."/>
            <person name="Zwiers L.-H."/>
            <person name="Turgeon B."/>
            <person name="Goodwin S."/>
            <person name="Spatafora J."/>
            <person name="Crous P."/>
            <person name="Grigoriev I."/>
        </authorList>
    </citation>
    <scope>NUCLEOTIDE SEQUENCE</scope>
    <source>
        <strain evidence="3">CBS 379.55</strain>
    </source>
</reference>
<organism evidence="3 4">
    <name type="scientific">Westerdykella ornata</name>
    <dbReference type="NCBI Taxonomy" id="318751"/>
    <lineage>
        <taxon>Eukaryota</taxon>
        <taxon>Fungi</taxon>
        <taxon>Dikarya</taxon>
        <taxon>Ascomycota</taxon>
        <taxon>Pezizomycotina</taxon>
        <taxon>Dothideomycetes</taxon>
        <taxon>Pleosporomycetidae</taxon>
        <taxon>Pleosporales</taxon>
        <taxon>Sporormiaceae</taxon>
        <taxon>Westerdykella</taxon>
    </lineage>
</organism>
<dbReference type="AlphaFoldDB" id="A0A6A6J9E8"/>
<evidence type="ECO:0000313" key="4">
    <source>
        <dbReference type="Proteomes" id="UP000800097"/>
    </source>
</evidence>
<sequence>MSRQLRVASVLKASYSTVAYQQQGRSRHHVGRRDVSLVNRWHSLQDRHPIGSGALPGHSVLQTVGRRYGGAFTYPLLMASLNLRSFCECSKESAFPSGERHPHAGWCMYADVVRICEGRPLCFVPPLPIQYSSVPMMDINNLINHYPAELGDECRTTRMGSEGALSSASSTSWSFVEDGLPSNQAGYNRRSSWRSHTLSTRSSPRFGHSCTPDSSRRRSHGPHRGMTAIEKQQTKNQKERKNRDHMNNSLGALISLVLDDNPQLQTQVRRLTKVNIGPKADVQERHLDTPLRYTKQSSIATSSLMYRHQTLMTEYTLREARNGRVVDVDFFDFCMRSKGTAEFPEHDRRFQIRPRL</sequence>
<dbReference type="InterPro" id="IPR011598">
    <property type="entry name" value="bHLH_dom"/>
</dbReference>
<dbReference type="GeneID" id="54553122"/>
<dbReference type="GO" id="GO:0046983">
    <property type="term" value="F:protein dimerization activity"/>
    <property type="evidence" value="ECO:0007669"/>
    <property type="project" value="InterPro"/>
</dbReference>
<protein>
    <recommendedName>
        <fullName evidence="2">BHLH domain-containing protein</fullName>
    </recommendedName>
</protein>
<dbReference type="Proteomes" id="UP000800097">
    <property type="component" value="Unassembled WGS sequence"/>
</dbReference>
<dbReference type="EMBL" id="ML986512">
    <property type="protein sequence ID" value="KAF2273200.1"/>
    <property type="molecule type" value="Genomic_DNA"/>
</dbReference>
<name>A0A6A6J9E8_WESOR</name>
<evidence type="ECO:0000259" key="2">
    <source>
        <dbReference type="PROSITE" id="PS50888"/>
    </source>
</evidence>